<reference evidence="2" key="1">
    <citation type="submission" date="2020-10" db="EMBL/GenBank/DDBJ databases">
        <authorList>
            <person name="Gilroy R."/>
        </authorList>
    </citation>
    <scope>NUCLEOTIDE SEQUENCE</scope>
    <source>
        <strain evidence="2">21143</strain>
    </source>
</reference>
<feature type="transmembrane region" description="Helical" evidence="1">
    <location>
        <begin position="9"/>
        <end position="28"/>
    </location>
</feature>
<dbReference type="EMBL" id="DVKT01000067">
    <property type="protein sequence ID" value="HIT40158.1"/>
    <property type="molecule type" value="Genomic_DNA"/>
</dbReference>
<evidence type="ECO:0000313" key="2">
    <source>
        <dbReference type="EMBL" id="HIT40158.1"/>
    </source>
</evidence>
<name>A0A9D1GFN8_9BACT</name>
<dbReference type="Proteomes" id="UP000886722">
    <property type="component" value="Unassembled WGS sequence"/>
</dbReference>
<keyword evidence="1" id="KW-1133">Transmembrane helix</keyword>
<accession>A0A9D1GFN8</accession>
<evidence type="ECO:0000313" key="3">
    <source>
        <dbReference type="Proteomes" id="UP000886722"/>
    </source>
</evidence>
<sequence>MKLTDKRFWKFWAIVLICTIICIFILWMKHWLELFGLASFGFCCLMLVGGAMAWKLYKGNQWWKLAGYLFLITTAILVIVLFSFVWNWNDNGGRPANIPTDEGCYITANELVGIIMLLWTIFAPILSCVISYIAKRLLCKNKETKNDISDKVTKP</sequence>
<keyword evidence="1" id="KW-0812">Transmembrane</keyword>
<keyword evidence="1" id="KW-0472">Membrane</keyword>
<feature type="transmembrane region" description="Helical" evidence="1">
    <location>
        <begin position="66"/>
        <end position="86"/>
    </location>
</feature>
<organism evidence="2 3">
    <name type="scientific">Candidatus Caccoplasma intestinavium</name>
    <dbReference type="NCBI Taxonomy" id="2840716"/>
    <lineage>
        <taxon>Bacteria</taxon>
        <taxon>Pseudomonadati</taxon>
        <taxon>Bacteroidota</taxon>
        <taxon>Bacteroidia</taxon>
        <taxon>Bacteroidales</taxon>
        <taxon>Bacteroidaceae</taxon>
        <taxon>Bacteroidaceae incertae sedis</taxon>
        <taxon>Candidatus Caccoplasma</taxon>
    </lineage>
</organism>
<reference evidence="2" key="2">
    <citation type="journal article" date="2021" name="PeerJ">
        <title>Extensive microbial diversity within the chicken gut microbiome revealed by metagenomics and culture.</title>
        <authorList>
            <person name="Gilroy R."/>
            <person name="Ravi A."/>
            <person name="Getino M."/>
            <person name="Pursley I."/>
            <person name="Horton D.L."/>
            <person name="Alikhan N.F."/>
            <person name="Baker D."/>
            <person name="Gharbi K."/>
            <person name="Hall N."/>
            <person name="Watson M."/>
            <person name="Adriaenssens E.M."/>
            <person name="Foster-Nyarko E."/>
            <person name="Jarju S."/>
            <person name="Secka A."/>
            <person name="Antonio M."/>
            <person name="Oren A."/>
            <person name="Chaudhuri R.R."/>
            <person name="La Ragione R."/>
            <person name="Hildebrand F."/>
            <person name="Pallen M.J."/>
        </authorList>
    </citation>
    <scope>NUCLEOTIDE SEQUENCE</scope>
    <source>
        <strain evidence="2">21143</strain>
    </source>
</reference>
<feature type="transmembrane region" description="Helical" evidence="1">
    <location>
        <begin position="111"/>
        <end position="134"/>
    </location>
</feature>
<evidence type="ECO:0008006" key="4">
    <source>
        <dbReference type="Google" id="ProtNLM"/>
    </source>
</evidence>
<gene>
    <name evidence="2" type="ORF">IAD06_09020</name>
</gene>
<dbReference type="AlphaFoldDB" id="A0A9D1GFN8"/>
<comment type="caution">
    <text evidence="2">The sequence shown here is derived from an EMBL/GenBank/DDBJ whole genome shotgun (WGS) entry which is preliminary data.</text>
</comment>
<proteinExistence type="predicted"/>
<evidence type="ECO:0000256" key="1">
    <source>
        <dbReference type="SAM" id="Phobius"/>
    </source>
</evidence>
<protein>
    <recommendedName>
        <fullName evidence="4">Transmembrane protein</fullName>
    </recommendedName>
</protein>
<feature type="transmembrane region" description="Helical" evidence="1">
    <location>
        <begin position="34"/>
        <end position="54"/>
    </location>
</feature>